<gene>
    <name evidence="1" type="ORF">LCGC14_2869500</name>
</gene>
<reference evidence="1" key="1">
    <citation type="journal article" date="2015" name="Nature">
        <title>Complex archaea that bridge the gap between prokaryotes and eukaryotes.</title>
        <authorList>
            <person name="Spang A."/>
            <person name="Saw J.H."/>
            <person name="Jorgensen S.L."/>
            <person name="Zaremba-Niedzwiedzka K."/>
            <person name="Martijn J."/>
            <person name="Lind A.E."/>
            <person name="van Eijk R."/>
            <person name="Schleper C."/>
            <person name="Guy L."/>
            <person name="Ettema T.J."/>
        </authorList>
    </citation>
    <scope>NUCLEOTIDE SEQUENCE</scope>
</reference>
<protein>
    <recommendedName>
        <fullName evidence="2">PFL domain-containing protein</fullName>
    </recommendedName>
</protein>
<proteinExistence type="predicted"/>
<evidence type="ECO:0008006" key="2">
    <source>
        <dbReference type="Google" id="ProtNLM"/>
    </source>
</evidence>
<name>A0A0F8YQ53_9ZZZZ</name>
<organism evidence="1">
    <name type="scientific">marine sediment metagenome</name>
    <dbReference type="NCBI Taxonomy" id="412755"/>
    <lineage>
        <taxon>unclassified sequences</taxon>
        <taxon>metagenomes</taxon>
        <taxon>ecological metagenomes</taxon>
    </lineage>
</organism>
<dbReference type="AlphaFoldDB" id="A0A0F8YQ53"/>
<accession>A0A0F8YQ53</accession>
<sequence>MSEDLTTKVEAEIVVIAKARNILHAHNRPDQPLSNERRIAVRGYLEGVLRRLQEALDAG</sequence>
<evidence type="ECO:0000313" key="1">
    <source>
        <dbReference type="EMBL" id="KKK75860.1"/>
    </source>
</evidence>
<dbReference type="EMBL" id="LAZR01055667">
    <property type="protein sequence ID" value="KKK75860.1"/>
    <property type="molecule type" value="Genomic_DNA"/>
</dbReference>
<comment type="caution">
    <text evidence="1">The sequence shown here is derived from an EMBL/GenBank/DDBJ whole genome shotgun (WGS) entry which is preliminary data.</text>
</comment>